<comment type="caution">
    <text evidence="2">The sequence shown here is derived from an EMBL/GenBank/DDBJ whole genome shotgun (WGS) entry which is preliminary data.</text>
</comment>
<proteinExistence type="predicted"/>
<dbReference type="EMBL" id="JBEPMU010000001">
    <property type="protein sequence ID" value="MET3651431.1"/>
    <property type="molecule type" value="Genomic_DNA"/>
</dbReference>
<gene>
    <name evidence="2" type="ORF">ABIC75_001133</name>
</gene>
<keyword evidence="3" id="KW-1185">Reference proteome</keyword>
<evidence type="ECO:0000313" key="2">
    <source>
        <dbReference type="EMBL" id="MET3651431.1"/>
    </source>
</evidence>
<organism evidence="2 3">
    <name type="scientific">Dyella japonica</name>
    <dbReference type="NCBI Taxonomy" id="231455"/>
    <lineage>
        <taxon>Bacteria</taxon>
        <taxon>Pseudomonadati</taxon>
        <taxon>Pseudomonadota</taxon>
        <taxon>Gammaproteobacteria</taxon>
        <taxon>Lysobacterales</taxon>
        <taxon>Rhodanobacteraceae</taxon>
        <taxon>Dyella</taxon>
    </lineage>
</organism>
<dbReference type="Pfam" id="PF06945">
    <property type="entry name" value="DUF1289"/>
    <property type="match status" value="1"/>
</dbReference>
<feature type="region of interest" description="Disordered" evidence="1">
    <location>
        <begin position="1"/>
        <end position="32"/>
    </location>
</feature>
<dbReference type="Proteomes" id="UP001549184">
    <property type="component" value="Unassembled WGS sequence"/>
</dbReference>
<accession>A0ABV2JRG1</accession>
<dbReference type="PANTHER" id="PTHR35175:SF2">
    <property type="entry name" value="DUF1289 DOMAIN-CONTAINING PROTEIN"/>
    <property type="match status" value="1"/>
</dbReference>
<evidence type="ECO:0000256" key="1">
    <source>
        <dbReference type="SAM" id="MobiDB-lite"/>
    </source>
</evidence>
<sequence length="83" mass="9166">MLASLARSVPRFDDTSCSMTAADCSPGPSSNPLSPCIGICRLDARGYCIGCLRTGEEIARWRAMPDDERLRYMRDVLPTRKSP</sequence>
<dbReference type="InterPro" id="IPR010710">
    <property type="entry name" value="DUF1289"/>
</dbReference>
<dbReference type="RefSeq" id="WP_354012862.1">
    <property type="nucleotide sequence ID" value="NZ_JBEPMU010000001.1"/>
</dbReference>
<name>A0ABV2JRG1_9GAMM</name>
<dbReference type="PANTHER" id="PTHR35175">
    <property type="entry name" value="DUF1289 DOMAIN-CONTAINING PROTEIN"/>
    <property type="match status" value="1"/>
</dbReference>
<evidence type="ECO:0000313" key="3">
    <source>
        <dbReference type="Proteomes" id="UP001549184"/>
    </source>
</evidence>
<protein>
    <submittedName>
        <fullName evidence="2">Fe-S protein YdhL (DUF1289 family)</fullName>
    </submittedName>
</protein>
<reference evidence="2 3" key="1">
    <citation type="submission" date="2024-06" db="EMBL/GenBank/DDBJ databases">
        <title>Sorghum-associated microbial communities from plants grown in Nebraska, USA.</title>
        <authorList>
            <person name="Schachtman D."/>
        </authorList>
    </citation>
    <scope>NUCLEOTIDE SEQUENCE [LARGE SCALE GENOMIC DNA]</scope>
    <source>
        <strain evidence="2 3">1073</strain>
    </source>
</reference>